<evidence type="ECO:0000256" key="1">
    <source>
        <dbReference type="SAM" id="MobiDB-lite"/>
    </source>
</evidence>
<evidence type="ECO:0000313" key="3">
    <source>
        <dbReference type="EMBL" id="KAH8036369.1"/>
    </source>
</evidence>
<name>A0A9J6EPP8_RHIMP</name>
<dbReference type="VEuPathDB" id="VectorBase:LOC119181925"/>
<feature type="region of interest" description="Disordered" evidence="1">
    <location>
        <begin position="176"/>
        <end position="216"/>
    </location>
</feature>
<feature type="domain" description="CTF/NF-I" evidence="2">
    <location>
        <begin position="1"/>
        <end position="62"/>
    </location>
</feature>
<gene>
    <name evidence="3" type="ORF">HPB51_025710</name>
</gene>
<protein>
    <recommendedName>
        <fullName evidence="2">CTF/NF-I domain-containing protein</fullName>
    </recommendedName>
</protein>
<feature type="compositionally biased region" description="Polar residues" evidence="1">
    <location>
        <begin position="207"/>
        <end position="216"/>
    </location>
</feature>
<sequence>MVILFKAVPLESTDGERLEKAPDCHHPALCVNPFHINVSVRELDLYLANFILSHEPLEGSLVQCSVIQADILVIGTVDAFSESGSKHTMLSLDVTGSANLLPWTKPPISVVGSVTKTAQLEQGLYQTASQLLQSKDLKTKKQWNGKASIHSAAREFVSSLGELREYLSHKIEALQSKRPAESKRLNNKQATKPAAKPTQNKRHKLSQESLAAASNT</sequence>
<dbReference type="GO" id="GO:0000981">
    <property type="term" value="F:DNA-binding transcription factor activity, RNA polymerase II-specific"/>
    <property type="evidence" value="ECO:0007669"/>
    <property type="project" value="TreeGrafter"/>
</dbReference>
<dbReference type="AlphaFoldDB" id="A0A9J6EPP8"/>
<dbReference type="PANTHER" id="PTHR11492">
    <property type="entry name" value="NUCLEAR FACTOR I"/>
    <property type="match status" value="1"/>
</dbReference>
<comment type="caution">
    <text evidence="3">The sequence shown here is derived from an EMBL/GenBank/DDBJ whole genome shotgun (WGS) entry which is preliminary data.</text>
</comment>
<keyword evidence="4" id="KW-1185">Reference proteome</keyword>
<dbReference type="GO" id="GO:0005634">
    <property type="term" value="C:nucleus"/>
    <property type="evidence" value="ECO:0007669"/>
    <property type="project" value="InterPro"/>
</dbReference>
<accession>A0A9J6EPP8</accession>
<reference evidence="3" key="1">
    <citation type="journal article" date="2020" name="Cell">
        <title>Large-Scale Comparative Analyses of Tick Genomes Elucidate Their Genetic Diversity and Vector Capacities.</title>
        <authorList>
            <consortium name="Tick Genome and Microbiome Consortium (TIGMIC)"/>
            <person name="Jia N."/>
            <person name="Wang J."/>
            <person name="Shi W."/>
            <person name="Du L."/>
            <person name="Sun Y."/>
            <person name="Zhan W."/>
            <person name="Jiang J.F."/>
            <person name="Wang Q."/>
            <person name="Zhang B."/>
            <person name="Ji P."/>
            <person name="Bell-Sakyi L."/>
            <person name="Cui X.M."/>
            <person name="Yuan T.T."/>
            <person name="Jiang B.G."/>
            <person name="Yang W.F."/>
            <person name="Lam T.T."/>
            <person name="Chang Q.C."/>
            <person name="Ding S.J."/>
            <person name="Wang X.J."/>
            <person name="Zhu J.G."/>
            <person name="Ruan X.D."/>
            <person name="Zhao L."/>
            <person name="Wei J.T."/>
            <person name="Ye R.Z."/>
            <person name="Que T.C."/>
            <person name="Du C.H."/>
            <person name="Zhou Y.H."/>
            <person name="Cheng J.X."/>
            <person name="Dai P.F."/>
            <person name="Guo W.B."/>
            <person name="Han X.H."/>
            <person name="Huang E.J."/>
            <person name="Li L.F."/>
            <person name="Wei W."/>
            <person name="Gao Y.C."/>
            <person name="Liu J.Z."/>
            <person name="Shao H.Z."/>
            <person name="Wang X."/>
            <person name="Wang C.C."/>
            <person name="Yang T.C."/>
            <person name="Huo Q.B."/>
            <person name="Li W."/>
            <person name="Chen H.Y."/>
            <person name="Chen S.E."/>
            <person name="Zhou L.G."/>
            <person name="Ni X.B."/>
            <person name="Tian J.H."/>
            <person name="Sheng Y."/>
            <person name="Liu T."/>
            <person name="Pan Y.S."/>
            <person name="Xia L.Y."/>
            <person name="Li J."/>
            <person name="Zhao F."/>
            <person name="Cao W.C."/>
        </authorList>
    </citation>
    <scope>NUCLEOTIDE SEQUENCE</scope>
    <source>
        <strain evidence="3">Rmic-2018</strain>
    </source>
</reference>
<evidence type="ECO:0000313" key="4">
    <source>
        <dbReference type="Proteomes" id="UP000821866"/>
    </source>
</evidence>
<evidence type="ECO:0000259" key="2">
    <source>
        <dbReference type="PROSITE" id="PS51080"/>
    </source>
</evidence>
<dbReference type="InterPro" id="IPR000647">
    <property type="entry name" value="CTF/NFI"/>
</dbReference>
<dbReference type="PANTHER" id="PTHR11492:SF8">
    <property type="entry name" value="NUCLEAR FACTOR I, ISOFORM B"/>
    <property type="match status" value="1"/>
</dbReference>
<dbReference type="InterPro" id="IPR020604">
    <property type="entry name" value="CTF/NFI_DNA-bd-dom"/>
</dbReference>
<dbReference type="EMBL" id="JABSTU010000003">
    <property type="protein sequence ID" value="KAH8036369.1"/>
    <property type="molecule type" value="Genomic_DNA"/>
</dbReference>
<proteinExistence type="predicted"/>
<dbReference type="PROSITE" id="PS51080">
    <property type="entry name" value="CTF_NFI_2"/>
    <property type="match status" value="1"/>
</dbReference>
<reference evidence="3" key="2">
    <citation type="submission" date="2021-09" db="EMBL/GenBank/DDBJ databases">
        <authorList>
            <person name="Jia N."/>
            <person name="Wang J."/>
            <person name="Shi W."/>
            <person name="Du L."/>
            <person name="Sun Y."/>
            <person name="Zhan W."/>
            <person name="Jiang J."/>
            <person name="Wang Q."/>
            <person name="Zhang B."/>
            <person name="Ji P."/>
            <person name="Sakyi L.B."/>
            <person name="Cui X."/>
            <person name="Yuan T."/>
            <person name="Jiang B."/>
            <person name="Yang W."/>
            <person name="Lam T.T.-Y."/>
            <person name="Chang Q."/>
            <person name="Ding S."/>
            <person name="Wang X."/>
            <person name="Zhu J."/>
            <person name="Ruan X."/>
            <person name="Zhao L."/>
            <person name="Wei J."/>
            <person name="Que T."/>
            <person name="Du C."/>
            <person name="Cheng J."/>
            <person name="Dai P."/>
            <person name="Han X."/>
            <person name="Huang E."/>
            <person name="Gao Y."/>
            <person name="Liu J."/>
            <person name="Shao H."/>
            <person name="Ye R."/>
            <person name="Li L."/>
            <person name="Wei W."/>
            <person name="Wang X."/>
            <person name="Wang C."/>
            <person name="Huo Q."/>
            <person name="Li W."/>
            <person name="Guo W."/>
            <person name="Chen H."/>
            <person name="Chen S."/>
            <person name="Zhou L."/>
            <person name="Zhou L."/>
            <person name="Ni X."/>
            <person name="Tian J."/>
            <person name="Zhou Y."/>
            <person name="Sheng Y."/>
            <person name="Liu T."/>
            <person name="Pan Y."/>
            <person name="Xia L."/>
            <person name="Li J."/>
            <person name="Zhao F."/>
            <person name="Cao W."/>
        </authorList>
    </citation>
    <scope>NUCLEOTIDE SEQUENCE</scope>
    <source>
        <strain evidence="3">Rmic-2018</strain>
        <tissue evidence="3">Larvae</tissue>
    </source>
</reference>
<organism evidence="3 4">
    <name type="scientific">Rhipicephalus microplus</name>
    <name type="common">Cattle tick</name>
    <name type="synonym">Boophilus microplus</name>
    <dbReference type="NCBI Taxonomy" id="6941"/>
    <lineage>
        <taxon>Eukaryota</taxon>
        <taxon>Metazoa</taxon>
        <taxon>Ecdysozoa</taxon>
        <taxon>Arthropoda</taxon>
        <taxon>Chelicerata</taxon>
        <taxon>Arachnida</taxon>
        <taxon>Acari</taxon>
        <taxon>Parasitiformes</taxon>
        <taxon>Ixodida</taxon>
        <taxon>Ixodoidea</taxon>
        <taxon>Ixodidae</taxon>
        <taxon>Rhipicephalinae</taxon>
        <taxon>Rhipicephalus</taxon>
        <taxon>Boophilus</taxon>
    </lineage>
</organism>
<dbReference type="GO" id="GO:0000978">
    <property type="term" value="F:RNA polymerase II cis-regulatory region sequence-specific DNA binding"/>
    <property type="evidence" value="ECO:0007669"/>
    <property type="project" value="TreeGrafter"/>
</dbReference>
<dbReference type="Proteomes" id="UP000821866">
    <property type="component" value="Chromosome 11"/>
</dbReference>